<gene>
    <name evidence="1" type="ORF">FGO68_gene3198</name>
</gene>
<accession>A0A8J8T3B9</accession>
<dbReference type="PANTHER" id="PTHR39741:SF2">
    <property type="entry name" value="F-BOX DOMAIN-CONTAINING PROTEIN"/>
    <property type="match status" value="1"/>
</dbReference>
<organism evidence="1 2">
    <name type="scientific">Halteria grandinella</name>
    <dbReference type="NCBI Taxonomy" id="5974"/>
    <lineage>
        <taxon>Eukaryota</taxon>
        <taxon>Sar</taxon>
        <taxon>Alveolata</taxon>
        <taxon>Ciliophora</taxon>
        <taxon>Intramacronucleata</taxon>
        <taxon>Spirotrichea</taxon>
        <taxon>Stichotrichia</taxon>
        <taxon>Sporadotrichida</taxon>
        <taxon>Halteriidae</taxon>
        <taxon>Halteria</taxon>
    </lineage>
</organism>
<dbReference type="Proteomes" id="UP000785679">
    <property type="component" value="Unassembled WGS sequence"/>
</dbReference>
<dbReference type="EMBL" id="RRYP01007219">
    <property type="protein sequence ID" value="TNV80659.1"/>
    <property type="molecule type" value="Genomic_DNA"/>
</dbReference>
<dbReference type="InterPro" id="IPR055336">
    <property type="entry name" value="At4g00755-like"/>
</dbReference>
<reference evidence="1" key="1">
    <citation type="submission" date="2019-06" db="EMBL/GenBank/DDBJ databases">
        <authorList>
            <person name="Zheng W."/>
        </authorList>
    </citation>
    <scope>NUCLEOTIDE SEQUENCE</scope>
    <source>
        <strain evidence="1">QDHG01</strain>
    </source>
</reference>
<dbReference type="OrthoDB" id="2162805at2759"/>
<keyword evidence="2" id="KW-1185">Reference proteome</keyword>
<evidence type="ECO:0000313" key="1">
    <source>
        <dbReference type="EMBL" id="TNV80659.1"/>
    </source>
</evidence>
<dbReference type="AlphaFoldDB" id="A0A8J8T3B9"/>
<dbReference type="PANTHER" id="PTHR39741">
    <property type="entry name" value="F-BOX DOMAIN CONTAINING PROTEIN, EXPRESSED"/>
    <property type="match status" value="1"/>
</dbReference>
<sequence>MFQIIPRVLQYYMESLPEPTHFLENLDPNLAGGVLFPYLSIQDIISVLSQLNRQLHRQILSDPYQSETLWKSLLLGWSSSQTSQQRPLVSIQTPLKQKQIQGFALNMQQFRKIVQCRGLMNAKWIQEAVKCQKALIINQWNKRHLEIEGVKASSQDFNQSIYRTLDRNSLDFFWSSTGSVTTEHTESLVYKISQLRGESKALIRSVIIAAFRSRFQPHSPLYPPRQIQLEIGDSPDEYFYQSPIFEVNQNSDKEQIFTISPDFIVGEYIKVNLIGKPGIQTTDNKYYHAIRYVGFMGIHASEIAQESILKSAFTQIESQVPRAAVSSDEEMKEDSQSSISDIIKTIQEIKSPIGPVSNVDRQTMLNKFLFQHRRQILDHFHQLWDYDKPQTILTTTDIIDLLIYSQEEYGNVDLPQARIIFKIIDTLKGDDNRVYAFLTQISTKQQEHFTHELQLYTVKDEVEHFLYDKDPASQVSQGTKELFLRMFFLMHELFEYTLEHHSVQDLPLASAINFLNILGFQVKQARGYYLDVPRLLKKFASKYGLQRTIPILEQSKDRFMWAQEDKDAMGAYLVEMKAQLQVEQASKKEEATGCSLV</sequence>
<name>A0A8J8T3B9_HALGN</name>
<comment type="caution">
    <text evidence="1">The sequence shown here is derived from an EMBL/GenBank/DDBJ whole genome shotgun (WGS) entry which is preliminary data.</text>
</comment>
<proteinExistence type="predicted"/>
<protein>
    <submittedName>
        <fullName evidence="1">Uncharacterized protein</fullName>
    </submittedName>
</protein>
<evidence type="ECO:0000313" key="2">
    <source>
        <dbReference type="Proteomes" id="UP000785679"/>
    </source>
</evidence>